<evidence type="ECO:0000259" key="8">
    <source>
        <dbReference type="SMART" id="SM00856"/>
    </source>
</evidence>
<comment type="similarity">
    <text evidence="6">Belongs to the PMEI family.</text>
</comment>
<dbReference type="OrthoDB" id="1430376at2759"/>
<proteinExistence type="inferred from homology"/>
<dbReference type="CDD" id="cd15798">
    <property type="entry name" value="PMEI-like_3"/>
    <property type="match status" value="1"/>
</dbReference>
<dbReference type="RefSeq" id="XP_031371474.1">
    <property type="nucleotide sequence ID" value="XM_031515614.1"/>
</dbReference>
<dbReference type="AlphaFoldDB" id="A0A6P8BMN9"/>
<dbReference type="GO" id="GO:0004857">
    <property type="term" value="F:enzyme inhibitor activity"/>
    <property type="evidence" value="ECO:0007669"/>
    <property type="project" value="InterPro"/>
</dbReference>
<evidence type="ECO:0000256" key="4">
    <source>
        <dbReference type="ARBA" id="ARBA00022729"/>
    </source>
</evidence>
<dbReference type="PANTHER" id="PTHR31080">
    <property type="entry name" value="PECTINESTERASE INHIBITOR-LIKE"/>
    <property type="match status" value="1"/>
</dbReference>
<dbReference type="FunFam" id="1.20.140.40:FF:000006">
    <property type="entry name" value="Pectinesterase inhibitor 3"/>
    <property type="match status" value="1"/>
</dbReference>
<evidence type="ECO:0000256" key="2">
    <source>
        <dbReference type="ARBA" id="ARBA00022523"/>
    </source>
</evidence>
<evidence type="ECO:0000256" key="5">
    <source>
        <dbReference type="ARBA" id="ARBA00023157"/>
    </source>
</evidence>
<dbReference type="NCBIfam" id="TIGR01614">
    <property type="entry name" value="PME_inhib"/>
    <property type="match status" value="1"/>
</dbReference>
<evidence type="ECO:0000256" key="3">
    <source>
        <dbReference type="ARBA" id="ARBA00022525"/>
    </source>
</evidence>
<dbReference type="GO" id="GO:0048046">
    <property type="term" value="C:apoplast"/>
    <property type="evidence" value="ECO:0007669"/>
    <property type="project" value="UniProtKB-SubCell"/>
</dbReference>
<feature type="domain" description="Pectinesterase inhibitor" evidence="8">
    <location>
        <begin position="36"/>
        <end position="189"/>
    </location>
</feature>
<dbReference type="Proteomes" id="UP000515151">
    <property type="component" value="Chromosome 8"/>
</dbReference>
<gene>
    <name evidence="10" type="primary">LOC116187035</name>
</gene>
<evidence type="ECO:0000256" key="7">
    <source>
        <dbReference type="SAM" id="SignalP"/>
    </source>
</evidence>
<organism evidence="9 10">
    <name type="scientific">Punica granatum</name>
    <name type="common">Pomegranate</name>
    <dbReference type="NCBI Taxonomy" id="22663"/>
    <lineage>
        <taxon>Eukaryota</taxon>
        <taxon>Viridiplantae</taxon>
        <taxon>Streptophyta</taxon>
        <taxon>Embryophyta</taxon>
        <taxon>Tracheophyta</taxon>
        <taxon>Spermatophyta</taxon>
        <taxon>Magnoliopsida</taxon>
        <taxon>eudicotyledons</taxon>
        <taxon>Gunneridae</taxon>
        <taxon>Pentapetalae</taxon>
        <taxon>rosids</taxon>
        <taxon>malvids</taxon>
        <taxon>Myrtales</taxon>
        <taxon>Lythraceae</taxon>
        <taxon>Punica</taxon>
    </lineage>
</organism>
<dbReference type="PANTHER" id="PTHR31080:SF110">
    <property type="entry name" value="PECTINESTERASE INHIBITOR 3"/>
    <property type="match status" value="1"/>
</dbReference>
<evidence type="ECO:0000313" key="9">
    <source>
        <dbReference type="Proteomes" id="UP000515151"/>
    </source>
</evidence>
<accession>A0A6P8BMN9</accession>
<sequence length="200" mass="21971">MFQPMPTPKFRATMLSTLTLLLLFLCSSDASPSHRGPQDLIRSSCVHAQYPDLCLHTLASYSGPANPRSIAQAAVKASLSRARSVSGFLRTQAPGKAHLSKREQAALNDCVEQLSDSIDELSRTLGELQHLKGKTFRWQVSNAETWVSAALTNEDTCLDGFDGVDGKVKTDVRHKITRVARLTSNALYMINRLDESRGRG</sequence>
<keyword evidence="5" id="KW-1015">Disulfide bond</keyword>
<keyword evidence="4 7" id="KW-0732">Signal</keyword>
<name>A0A6P8BMN9_PUNGR</name>
<comment type="subcellular location">
    <subcellularLocation>
        <location evidence="1">Secreted</location>
        <location evidence="1">Extracellular space</location>
        <location evidence="1">Apoplast</location>
    </subcellularLocation>
</comment>
<feature type="signal peptide" evidence="7">
    <location>
        <begin position="1"/>
        <end position="30"/>
    </location>
</feature>
<evidence type="ECO:0000313" key="10">
    <source>
        <dbReference type="RefSeq" id="XP_031371474.1"/>
    </source>
</evidence>
<dbReference type="SUPFAM" id="SSF101148">
    <property type="entry name" value="Plant invertase/pectin methylesterase inhibitor"/>
    <property type="match status" value="1"/>
</dbReference>
<dbReference type="InterPro" id="IPR051955">
    <property type="entry name" value="PME_Inhibitor"/>
</dbReference>
<dbReference type="Gene3D" id="1.20.140.40">
    <property type="entry name" value="Invertase/pectin methylesterase inhibitor family protein"/>
    <property type="match status" value="1"/>
</dbReference>
<dbReference type="InterPro" id="IPR035513">
    <property type="entry name" value="Invertase/methylesterase_inhib"/>
</dbReference>
<keyword evidence="3" id="KW-0964">Secreted</keyword>
<dbReference type="SMART" id="SM00856">
    <property type="entry name" value="PMEI"/>
    <property type="match status" value="1"/>
</dbReference>
<dbReference type="InterPro" id="IPR006501">
    <property type="entry name" value="Pectinesterase_inhib_dom"/>
</dbReference>
<evidence type="ECO:0000256" key="6">
    <source>
        <dbReference type="ARBA" id="ARBA00038471"/>
    </source>
</evidence>
<keyword evidence="9" id="KW-1185">Reference proteome</keyword>
<feature type="chain" id="PRO_5027775063" evidence="7">
    <location>
        <begin position="31"/>
        <end position="200"/>
    </location>
</feature>
<keyword evidence="2" id="KW-0052">Apoplast</keyword>
<dbReference type="GeneID" id="116187035"/>
<reference evidence="9" key="1">
    <citation type="journal article" date="2020" name="Plant Biotechnol. J.">
        <title>The pomegranate (Punica granatum L.) draft genome dissects genetic divergence between soft- and hard-seeded cultivars.</title>
        <authorList>
            <person name="Luo X."/>
            <person name="Li H."/>
            <person name="Wu Z."/>
            <person name="Yao W."/>
            <person name="Zhao P."/>
            <person name="Cao D."/>
            <person name="Yu H."/>
            <person name="Li K."/>
            <person name="Poudel K."/>
            <person name="Zhao D."/>
            <person name="Zhang F."/>
            <person name="Xia X."/>
            <person name="Chen L."/>
            <person name="Wang Q."/>
            <person name="Jing D."/>
            <person name="Cao S."/>
        </authorList>
    </citation>
    <scope>NUCLEOTIDE SEQUENCE [LARGE SCALE GENOMIC DNA]</scope>
    <source>
        <strain evidence="9">cv. Tunisia</strain>
    </source>
</reference>
<dbReference type="Pfam" id="PF04043">
    <property type="entry name" value="PMEI"/>
    <property type="match status" value="1"/>
</dbReference>
<evidence type="ECO:0000256" key="1">
    <source>
        <dbReference type="ARBA" id="ARBA00004271"/>
    </source>
</evidence>
<reference evidence="10" key="2">
    <citation type="submission" date="2025-08" db="UniProtKB">
        <authorList>
            <consortium name="RefSeq"/>
        </authorList>
    </citation>
    <scope>IDENTIFICATION</scope>
    <source>
        <tissue evidence="10">Leaf</tissue>
    </source>
</reference>
<protein>
    <submittedName>
        <fullName evidence="10">Pectinesterase inhibitor 3</fullName>
    </submittedName>
</protein>